<comment type="caution">
    <text evidence="1">The sequence shown here is derived from an EMBL/GenBank/DDBJ whole genome shotgun (WGS) entry which is preliminary data.</text>
</comment>
<dbReference type="EMBL" id="JAWDGP010006584">
    <property type="protein sequence ID" value="KAK3738664.1"/>
    <property type="molecule type" value="Genomic_DNA"/>
</dbReference>
<gene>
    <name evidence="1" type="ORF">RRG08_047313</name>
</gene>
<sequence length="90" mass="10312">MTAASLRDTERIISPYSPSIHPQSLDQFRVNNDGFFTQNHTENHISLLSLHTPQSLDQFRVNNDGCFTQMSHRESYLPTLAPYPLVNRPV</sequence>
<evidence type="ECO:0000313" key="1">
    <source>
        <dbReference type="EMBL" id="KAK3738664.1"/>
    </source>
</evidence>
<proteinExistence type="predicted"/>
<keyword evidence="2" id="KW-1185">Reference proteome</keyword>
<dbReference type="AlphaFoldDB" id="A0AAE1CV51"/>
<reference evidence="1" key="1">
    <citation type="journal article" date="2023" name="G3 (Bethesda)">
        <title>A reference genome for the long-term kleptoplast-retaining sea slug Elysia crispata morphotype clarki.</title>
        <authorList>
            <person name="Eastman K.E."/>
            <person name="Pendleton A.L."/>
            <person name="Shaikh M.A."/>
            <person name="Suttiyut T."/>
            <person name="Ogas R."/>
            <person name="Tomko P."/>
            <person name="Gavelis G."/>
            <person name="Widhalm J.R."/>
            <person name="Wisecaver J.H."/>
        </authorList>
    </citation>
    <scope>NUCLEOTIDE SEQUENCE</scope>
    <source>
        <strain evidence="1">ECLA1</strain>
    </source>
</reference>
<accession>A0AAE1CV51</accession>
<organism evidence="1 2">
    <name type="scientific">Elysia crispata</name>
    <name type="common">lettuce slug</name>
    <dbReference type="NCBI Taxonomy" id="231223"/>
    <lineage>
        <taxon>Eukaryota</taxon>
        <taxon>Metazoa</taxon>
        <taxon>Spiralia</taxon>
        <taxon>Lophotrochozoa</taxon>
        <taxon>Mollusca</taxon>
        <taxon>Gastropoda</taxon>
        <taxon>Heterobranchia</taxon>
        <taxon>Euthyneura</taxon>
        <taxon>Panpulmonata</taxon>
        <taxon>Sacoglossa</taxon>
        <taxon>Placobranchoidea</taxon>
        <taxon>Plakobranchidae</taxon>
        <taxon>Elysia</taxon>
    </lineage>
</organism>
<name>A0AAE1CV51_9GAST</name>
<protein>
    <submittedName>
        <fullName evidence="1">Uncharacterized protein</fullName>
    </submittedName>
</protein>
<dbReference type="Proteomes" id="UP001283361">
    <property type="component" value="Unassembled WGS sequence"/>
</dbReference>
<evidence type="ECO:0000313" key="2">
    <source>
        <dbReference type="Proteomes" id="UP001283361"/>
    </source>
</evidence>